<sequence>MQAAKVLRERIAQPGFRLTYETAGAAMALSYFNLASNNIESAFVHLNGLIQLLELKQDEDTDFESLIGLANLTIITCSSVLNKEFPVFSPSSRLLAAPQPFSLLERTQIAKLEVFIHNLPIDLSEDGLKEQLAPFMRRLAIFDYTCDKPRKKRYGFITFLTRDDGENFLASHKEWKPNNGLGKPNANLQLLGADVYCKYSNRKPQEFVLKALAHAVEQRRNPSLIIEEEGNSISFPLLRYSCGYSTFLNARFTYIPEVQWGDSGTITFKNRNIIVKLNNMRLIRIPLSTVVELVWNSRGSFVLTLSTVPFFFQSTLGATRSRLCSLGGKHPECVGQCLVYQFCVSDTDFFKKMQNLKEYSITLTFYDFETTYQRPLHTQMIDLKDVLGTYTKEGTLPFGILFQLQALASNAFLPADTIIDLTKELAAIFKARKTAGRRPISMQSVGKLFNLIDWPDPFGEPRDFTTAGLLQMISETSTEFHAGIIQSEILFRPSQNLAQIYRATVTPSRITLHGPELEAKNRILRRFPNHHEYFLRVQFCDENGQDIHFTPQVSNEDIFSRFKNTLKNGIQIAGRTYTFLGFSHSSLRSHSVWFCAPFVDDNGNLQTYFSIIKALGDFSSITSPARCAARIGQAFSETPFAINLKENFISVDKIHDVTSTDGSRVFSDGVGTISLGAVEAIRDMLPLKKGIPTCFQIRLGGAKGMLSLNTSLNGSRIHLRPSMIKFDSKDMGDLEICDMASKPIPLVLNRQVIKILEDMGVPEAWFYKLQKIRVDQLRNATATTKNTAKFLKRQDVGGPIRLHKLFLEFSRLGLEYKRVPFIRSIVEAVILRELRLLKHKARIPVEKGITLFGIMDETGFLKENQVYVTFDTMGDRFLPPPGNCRLLVTRCPSLYDGDIQYVSNQLPPKDHPLTAHRNCIVFSQRGQRDLPSKLSGGDLDGDLYNIIWDPEAAPTQVFAPADYPRIDPLDIGRLVKKEDMGDFFVDFMQSDLLGVIATKHMILADQMELGTSHSDCKKLAQLHSTAVDFSKTGVPVKLNEMPIMNRCRPDFFAPGPQAYIHNKSDVKMEPYLVQPNPNEDEDSGPVHKYYRSEKILGKLYRSIDEHKIWKEDIRLIGESISDAPWVTLIQSLTARCRAVGAPTNWKAHRTTAEQIRAVYEDAISATMNNFSEHPTNPISELEVFIGHILNKTGVQTRRQRERSIKLKDEFDRIVTWILEQMRPRPRGPLTGYATEFDSLERCLACTYIIEDTAKSRTKRSRRKWYELESFRVVAVYALLLELEFHEKKAQEQEQEFRKYVFAATGDLDEVSRAEVDKTMKEKYGIDHTLWKCGIDFASLGIDDY</sequence>
<dbReference type="GO" id="GO:0030422">
    <property type="term" value="P:siRNA processing"/>
    <property type="evidence" value="ECO:0007669"/>
    <property type="project" value="TreeGrafter"/>
</dbReference>
<dbReference type="Pfam" id="PF05183">
    <property type="entry name" value="RdRP"/>
    <property type="match status" value="1"/>
</dbReference>
<dbReference type="Proteomes" id="UP000034291">
    <property type="component" value="Unassembled WGS sequence"/>
</dbReference>
<evidence type="ECO:0000313" key="5">
    <source>
        <dbReference type="Proteomes" id="UP000034291"/>
    </source>
</evidence>
<feature type="domain" description="RDRP core" evidence="2">
    <location>
        <begin position="505"/>
        <end position="1103"/>
    </location>
</feature>
<dbReference type="STRING" id="308745.A0A0F8TWS0"/>
<organism evidence="4 5">
    <name type="scientific">Aspergillus rambellii</name>
    <dbReference type="NCBI Taxonomy" id="308745"/>
    <lineage>
        <taxon>Eukaryota</taxon>
        <taxon>Fungi</taxon>
        <taxon>Dikarya</taxon>
        <taxon>Ascomycota</taxon>
        <taxon>Pezizomycotina</taxon>
        <taxon>Eurotiomycetes</taxon>
        <taxon>Eurotiomycetidae</taxon>
        <taxon>Eurotiales</taxon>
        <taxon>Aspergillaceae</taxon>
        <taxon>Aspergillus</taxon>
        <taxon>Aspergillus subgen. Nidulantes</taxon>
    </lineage>
</organism>
<dbReference type="EC" id="2.7.7.48" evidence="1"/>
<keyword evidence="1" id="KW-0694">RNA-binding</keyword>
<protein>
    <recommendedName>
        <fullName evidence="1">RNA-dependent RNA polymerase</fullName>
        <ecNumber evidence="1">2.7.7.48</ecNumber>
    </recommendedName>
</protein>
<dbReference type="Pfam" id="PF25358">
    <property type="entry name" value="PH_fung_RdRP"/>
    <property type="match status" value="1"/>
</dbReference>
<comment type="catalytic activity">
    <reaction evidence="1">
        <text>RNA(n) + a ribonucleoside 5'-triphosphate = RNA(n+1) + diphosphate</text>
        <dbReference type="Rhea" id="RHEA:21248"/>
        <dbReference type="Rhea" id="RHEA-COMP:14527"/>
        <dbReference type="Rhea" id="RHEA-COMP:17342"/>
        <dbReference type="ChEBI" id="CHEBI:33019"/>
        <dbReference type="ChEBI" id="CHEBI:61557"/>
        <dbReference type="ChEBI" id="CHEBI:140395"/>
        <dbReference type="EC" id="2.7.7.48"/>
    </reaction>
</comment>
<keyword evidence="1" id="KW-0808">Transferase</keyword>
<name>A0A0F8TWS0_9EURO</name>
<dbReference type="PANTHER" id="PTHR23079:SF17">
    <property type="entry name" value="RNA-DEPENDENT RNA POLYMERASE"/>
    <property type="match status" value="1"/>
</dbReference>
<evidence type="ECO:0000256" key="1">
    <source>
        <dbReference type="RuleBase" id="RU363098"/>
    </source>
</evidence>
<dbReference type="PANTHER" id="PTHR23079">
    <property type="entry name" value="RNA-DEPENDENT RNA POLYMERASE"/>
    <property type="match status" value="1"/>
</dbReference>
<dbReference type="EMBL" id="JZBS01004149">
    <property type="protein sequence ID" value="KKK11939.1"/>
    <property type="molecule type" value="Genomic_DNA"/>
</dbReference>
<proteinExistence type="inferred from homology"/>
<keyword evidence="1" id="KW-0548">Nucleotidyltransferase</keyword>
<dbReference type="OrthoDB" id="6513042at2759"/>
<evidence type="ECO:0000259" key="3">
    <source>
        <dbReference type="Pfam" id="PF25358"/>
    </source>
</evidence>
<dbReference type="InterPro" id="IPR035979">
    <property type="entry name" value="RBD_domain_sf"/>
</dbReference>
<accession>A0A0F8TWS0</accession>
<dbReference type="GO" id="GO:0003723">
    <property type="term" value="F:RNA binding"/>
    <property type="evidence" value="ECO:0007669"/>
    <property type="project" value="UniProtKB-KW"/>
</dbReference>
<dbReference type="CDD" id="cd00590">
    <property type="entry name" value="RRM_SF"/>
    <property type="match status" value="1"/>
</dbReference>
<gene>
    <name evidence="4" type="ORF">ARAM_004641</name>
</gene>
<dbReference type="Gene3D" id="3.30.70.330">
    <property type="match status" value="1"/>
</dbReference>
<comment type="caution">
    <text evidence="4">The sequence shown here is derived from an EMBL/GenBank/DDBJ whole genome shotgun (WGS) entry which is preliminary data.</text>
</comment>
<keyword evidence="1" id="KW-0696">RNA-directed RNA polymerase</keyword>
<feature type="domain" description="RdRP-like PH" evidence="3">
    <location>
        <begin position="234"/>
        <end position="359"/>
    </location>
</feature>
<reference evidence="4 5" key="1">
    <citation type="submission" date="2015-02" db="EMBL/GenBank/DDBJ databases">
        <title>Draft Genome Sequences of Two Closely-Related Aflatoxigenic Aspergillus Species Obtained from the Cote d'Ivoire.</title>
        <authorList>
            <person name="Moore G.G."/>
            <person name="Beltz S.B."/>
            <person name="Mack B.M."/>
        </authorList>
    </citation>
    <scope>NUCLEOTIDE SEQUENCE [LARGE SCALE GENOMIC DNA]</scope>
    <source>
        <strain evidence="4 5">SRRC1468</strain>
    </source>
</reference>
<dbReference type="GO" id="GO:0003968">
    <property type="term" value="F:RNA-directed RNA polymerase activity"/>
    <property type="evidence" value="ECO:0007669"/>
    <property type="project" value="UniProtKB-KW"/>
</dbReference>
<dbReference type="InterPro" id="IPR007855">
    <property type="entry name" value="RDRP"/>
</dbReference>
<evidence type="ECO:0000313" key="4">
    <source>
        <dbReference type="EMBL" id="KKK11939.1"/>
    </source>
</evidence>
<comment type="similarity">
    <text evidence="1">Belongs to the RdRP family.</text>
</comment>
<dbReference type="InterPro" id="IPR057596">
    <property type="entry name" value="RDRP_core"/>
</dbReference>
<keyword evidence="5" id="KW-1185">Reference proteome</keyword>
<evidence type="ECO:0000259" key="2">
    <source>
        <dbReference type="Pfam" id="PF05183"/>
    </source>
</evidence>
<dbReference type="InterPro" id="IPR057503">
    <property type="entry name" value="PH_RdRP"/>
</dbReference>
<dbReference type="SUPFAM" id="SSF54928">
    <property type="entry name" value="RNA-binding domain, RBD"/>
    <property type="match status" value="1"/>
</dbReference>
<dbReference type="GO" id="GO:0031380">
    <property type="term" value="C:nuclear RNA-directed RNA polymerase complex"/>
    <property type="evidence" value="ECO:0007669"/>
    <property type="project" value="TreeGrafter"/>
</dbReference>
<dbReference type="InterPro" id="IPR012677">
    <property type="entry name" value="Nucleotide-bd_a/b_plait_sf"/>
</dbReference>